<dbReference type="Pfam" id="PF00501">
    <property type="entry name" value="AMP-binding"/>
    <property type="match status" value="1"/>
</dbReference>
<dbReference type="Proteomes" id="UP000195569">
    <property type="component" value="Unassembled WGS sequence"/>
</dbReference>
<accession>A0A1N7RN57</accession>
<dbReference type="InterPro" id="IPR045851">
    <property type="entry name" value="AMP-bd_C_sf"/>
</dbReference>
<keyword evidence="2" id="KW-0597">Phosphoprotein</keyword>
<dbReference type="PANTHER" id="PTHR44845:SF1">
    <property type="entry name" value="L-2-AMINOADIPATE REDUCTASE"/>
    <property type="match status" value="1"/>
</dbReference>
<evidence type="ECO:0000256" key="1">
    <source>
        <dbReference type="ARBA" id="ARBA00022450"/>
    </source>
</evidence>
<comment type="caution">
    <text evidence="4">The sequence shown here is derived from an EMBL/GenBank/DDBJ whole genome shotgun (WGS) entry which is preliminary data.</text>
</comment>
<dbReference type="PANTHER" id="PTHR44845">
    <property type="entry name" value="CARRIER DOMAIN-CONTAINING PROTEIN"/>
    <property type="match status" value="1"/>
</dbReference>
<dbReference type="InterPro" id="IPR020845">
    <property type="entry name" value="AMP-binding_CS"/>
</dbReference>
<dbReference type="PROSITE" id="PS00455">
    <property type="entry name" value="AMP_BINDING"/>
    <property type="match status" value="1"/>
</dbReference>
<dbReference type="SUPFAM" id="SSF56801">
    <property type="entry name" value="Acetyl-CoA synthetase-like"/>
    <property type="match status" value="1"/>
</dbReference>
<keyword evidence="5" id="KW-1185">Reference proteome</keyword>
<name>A0A1N7RN57_9BURK</name>
<dbReference type="InterPro" id="IPR042099">
    <property type="entry name" value="ANL_N_sf"/>
</dbReference>
<dbReference type="Gene3D" id="3.30.300.30">
    <property type="match status" value="1"/>
</dbReference>
<protein>
    <recommendedName>
        <fullName evidence="3">AMP-dependent synthetase/ligase domain-containing protein</fullName>
    </recommendedName>
</protein>
<dbReference type="EMBL" id="CYGY02000009">
    <property type="protein sequence ID" value="SIT36542.1"/>
    <property type="molecule type" value="Genomic_DNA"/>
</dbReference>
<evidence type="ECO:0000313" key="5">
    <source>
        <dbReference type="Proteomes" id="UP000195569"/>
    </source>
</evidence>
<evidence type="ECO:0000259" key="3">
    <source>
        <dbReference type="Pfam" id="PF00501"/>
    </source>
</evidence>
<feature type="domain" description="AMP-dependent synthetase/ligase" evidence="3">
    <location>
        <begin position="15"/>
        <end position="377"/>
    </location>
</feature>
<dbReference type="AlphaFoldDB" id="A0A1N7RN57"/>
<reference evidence="4" key="1">
    <citation type="submission" date="2016-12" db="EMBL/GenBank/DDBJ databases">
        <authorList>
            <person name="Moulin L."/>
        </authorList>
    </citation>
    <scope>NUCLEOTIDE SEQUENCE [LARGE SCALE GENOMIC DNA]</scope>
    <source>
        <strain evidence="4">STM 7183</strain>
    </source>
</reference>
<dbReference type="Gene3D" id="3.40.50.12780">
    <property type="entry name" value="N-terminal domain of ligase-like"/>
    <property type="match status" value="1"/>
</dbReference>
<keyword evidence="1" id="KW-0596">Phosphopantetheine</keyword>
<evidence type="ECO:0000313" key="4">
    <source>
        <dbReference type="EMBL" id="SIT36542.1"/>
    </source>
</evidence>
<dbReference type="OrthoDB" id="6297021at2"/>
<dbReference type="InterPro" id="IPR000873">
    <property type="entry name" value="AMP-dep_synth/lig_dom"/>
</dbReference>
<gene>
    <name evidence="4" type="ORF">BN2476_90128</name>
</gene>
<dbReference type="RefSeq" id="WP_087732779.1">
    <property type="nucleotide sequence ID" value="NZ_CYGY02000009.1"/>
</dbReference>
<proteinExistence type="predicted"/>
<sequence length="490" mass="52933">MNHKAPGKRISDRFVEQVARAPDAIALSSVAGELTYRSLHERATSLADRIRDSCESPVRRVAVIAGRGADFVVAVLACSLSNGTFVVLDAAYPDARIGQLLDICRPGLILAAGGAGLVERCRSIARASGKAVMSVQSVQSELACPPIPRLRLDDRHDEPDHSIPGQPAYLLFTSGSTGAPKCVAVSHAPLIHFVEWHAQKAGVSRSDRFSLLSGLSHDPVMRDIFTPLSVGARLMIPAQEAIVAPGQLRQWFHEQGITIAHLTPSMGRLLCAQAKAAPELSALRRVFWGGERLTRDVVKALHGVAPRALQTNYYGCTETPQAICCFDVEPDAVGEDIPIGRPVDGFELFISDESGEPAAPGTPGEICVRSPFLSMGYMSKGELVAAEQPDFYRTGDFGARDKHGIFSVMGRRDDQVKIRGFRVDLNEISAGLRALDGVEWAMSLPFDEANGQRIESFLQVSGHLWDANGLQRALAGRLPWLHGARARALS</sequence>
<organism evidence="4 5">
    <name type="scientific">Paraburkholderia piptadeniae</name>
    <dbReference type="NCBI Taxonomy" id="1701573"/>
    <lineage>
        <taxon>Bacteria</taxon>
        <taxon>Pseudomonadati</taxon>
        <taxon>Pseudomonadota</taxon>
        <taxon>Betaproteobacteria</taxon>
        <taxon>Burkholderiales</taxon>
        <taxon>Burkholderiaceae</taxon>
        <taxon>Paraburkholderia</taxon>
    </lineage>
</organism>
<evidence type="ECO:0000256" key="2">
    <source>
        <dbReference type="ARBA" id="ARBA00022553"/>
    </source>
</evidence>